<reference evidence="2" key="1">
    <citation type="submission" date="2018-05" db="EMBL/GenBank/DDBJ databases">
        <authorList>
            <person name="Lanie J.A."/>
            <person name="Ng W.-L."/>
            <person name="Kazmierczak K.M."/>
            <person name="Andrzejewski T.M."/>
            <person name="Davidsen T.M."/>
            <person name="Wayne K.J."/>
            <person name="Tettelin H."/>
            <person name="Glass J.I."/>
            <person name="Rusch D."/>
            <person name="Podicherti R."/>
            <person name="Tsui H.-C.T."/>
            <person name="Winkler M.E."/>
        </authorList>
    </citation>
    <scope>NUCLEOTIDE SEQUENCE</scope>
</reference>
<gene>
    <name evidence="2" type="ORF">METZ01_LOCUS355477</name>
</gene>
<proteinExistence type="predicted"/>
<sequence>MDNNIMGNKEVLTLSTRFGWGIGTLTVSLMFQATGLLLLFYLTDVVKIPAAT</sequence>
<dbReference type="AlphaFoldDB" id="A0A382RYB3"/>
<organism evidence="2">
    <name type="scientific">marine metagenome</name>
    <dbReference type="NCBI Taxonomy" id="408172"/>
    <lineage>
        <taxon>unclassified sequences</taxon>
        <taxon>metagenomes</taxon>
        <taxon>ecological metagenomes</taxon>
    </lineage>
</organism>
<evidence type="ECO:0000313" key="2">
    <source>
        <dbReference type="EMBL" id="SVD02623.1"/>
    </source>
</evidence>
<dbReference type="EMBL" id="UINC01125057">
    <property type="protein sequence ID" value="SVD02623.1"/>
    <property type="molecule type" value="Genomic_DNA"/>
</dbReference>
<name>A0A382RYB3_9ZZZZ</name>
<keyword evidence="1" id="KW-0472">Membrane</keyword>
<accession>A0A382RYB3</accession>
<evidence type="ECO:0000256" key="1">
    <source>
        <dbReference type="SAM" id="Phobius"/>
    </source>
</evidence>
<feature type="non-terminal residue" evidence="2">
    <location>
        <position position="52"/>
    </location>
</feature>
<feature type="transmembrane region" description="Helical" evidence="1">
    <location>
        <begin position="20"/>
        <end position="42"/>
    </location>
</feature>
<protein>
    <submittedName>
        <fullName evidence="2">Uncharacterized protein</fullName>
    </submittedName>
</protein>
<keyword evidence="1" id="KW-0812">Transmembrane</keyword>
<keyword evidence="1" id="KW-1133">Transmembrane helix</keyword>